<dbReference type="Gene3D" id="3.40.190.10">
    <property type="entry name" value="Periplasmic binding protein-like II"/>
    <property type="match status" value="2"/>
</dbReference>
<sequence length="105" mass="11816">MERIVLYENMRALPYIPFYLAQAQGVFSAEGLDLDIKLSPSPEETAQGLLEGRADIAWGGPMRVMMHHDADPECPLLCFCQVVARDPFLLVGREPNSTFRFSDLE</sequence>
<keyword evidence="7" id="KW-0663">Pyridoxal phosphate</keyword>
<dbReference type="EMBL" id="UINC01103594">
    <property type="protein sequence ID" value="SVC66099.1"/>
    <property type="molecule type" value="Genomic_DNA"/>
</dbReference>
<dbReference type="GO" id="GO:0046872">
    <property type="term" value="F:metal ion binding"/>
    <property type="evidence" value="ECO:0007669"/>
    <property type="project" value="UniProtKB-KW"/>
</dbReference>
<proteinExistence type="inferred from homology"/>
<dbReference type="Pfam" id="PF09084">
    <property type="entry name" value="NMT1"/>
    <property type="match status" value="1"/>
</dbReference>
<comment type="similarity">
    <text evidence="3">Belongs to the NMT1/THI5 family.</text>
</comment>
<dbReference type="PANTHER" id="PTHR31528:SF1">
    <property type="entry name" value="4-AMINO-5-HYDROXYMETHYL-2-METHYLPYRIMIDINE PHOSPHATE SYNTHASE THI11-RELATED"/>
    <property type="match status" value="1"/>
</dbReference>
<organism evidence="13">
    <name type="scientific">marine metagenome</name>
    <dbReference type="NCBI Taxonomy" id="408172"/>
    <lineage>
        <taxon>unclassified sequences</taxon>
        <taxon>metagenomes</taxon>
        <taxon>ecological metagenomes</taxon>
    </lineage>
</organism>
<gene>
    <name evidence="13" type="ORF">METZ01_LOCUS318953</name>
</gene>
<evidence type="ECO:0000256" key="2">
    <source>
        <dbReference type="ARBA" id="ARBA00004948"/>
    </source>
</evidence>
<accession>A0A382NYA1</accession>
<protein>
    <recommendedName>
        <fullName evidence="10">Thiamine pyrimidine synthase</fullName>
    </recommendedName>
</protein>
<evidence type="ECO:0000256" key="6">
    <source>
        <dbReference type="ARBA" id="ARBA00022723"/>
    </source>
</evidence>
<reference evidence="13" key="1">
    <citation type="submission" date="2018-05" db="EMBL/GenBank/DDBJ databases">
        <authorList>
            <person name="Lanie J.A."/>
            <person name="Ng W.-L."/>
            <person name="Kazmierczak K.M."/>
            <person name="Andrzejewski T.M."/>
            <person name="Davidsen T.M."/>
            <person name="Wayne K.J."/>
            <person name="Tettelin H."/>
            <person name="Glass J.I."/>
            <person name="Rusch D."/>
            <person name="Podicherti R."/>
            <person name="Tsui H.-C.T."/>
            <person name="Winkler M.E."/>
        </authorList>
    </citation>
    <scope>NUCLEOTIDE SEQUENCE</scope>
</reference>
<comment type="pathway">
    <text evidence="2">Cofactor biosynthesis; thiamine diphosphate biosynthesis.</text>
</comment>
<comment type="catalytic activity">
    <reaction evidence="11">
        <text>N(6)-(pyridoxal phosphate)-L-lysyl-[4-amino-5-hydroxymethyl-2-methylpyrimidine phosphate synthase] + L-histidyl-[4-amino-5-hydroxymethyl-2-methylpyrimidine phosphate synthase] + 2 Fe(3+) + 4 H2O = L-lysyl-[4-amino-5-hydroxymethyl-2-methylpyrimidine phosphate synthase] + (2S)-2-amino-5-hydroxy-4-oxopentanoyl-[4-amino-5-hydroxymethyl-2-methylpyrimidine phosphate synthase] + 4-amino-2-methyl-5-(phosphooxymethyl)pyrimidine + 3-oxopropanoate + 2 Fe(2+) + 2 H(+)</text>
        <dbReference type="Rhea" id="RHEA:65756"/>
        <dbReference type="Rhea" id="RHEA-COMP:16892"/>
        <dbReference type="Rhea" id="RHEA-COMP:16893"/>
        <dbReference type="Rhea" id="RHEA-COMP:16894"/>
        <dbReference type="Rhea" id="RHEA-COMP:16895"/>
        <dbReference type="ChEBI" id="CHEBI:15377"/>
        <dbReference type="ChEBI" id="CHEBI:15378"/>
        <dbReference type="ChEBI" id="CHEBI:29033"/>
        <dbReference type="ChEBI" id="CHEBI:29034"/>
        <dbReference type="ChEBI" id="CHEBI:29969"/>
        <dbReference type="ChEBI" id="CHEBI:29979"/>
        <dbReference type="ChEBI" id="CHEBI:33190"/>
        <dbReference type="ChEBI" id="CHEBI:58354"/>
        <dbReference type="ChEBI" id="CHEBI:143915"/>
        <dbReference type="ChEBI" id="CHEBI:157692"/>
    </reaction>
    <physiologicalReaction direction="left-to-right" evidence="11">
        <dbReference type="Rhea" id="RHEA:65757"/>
    </physiologicalReaction>
</comment>
<dbReference type="PANTHER" id="PTHR31528">
    <property type="entry name" value="4-AMINO-5-HYDROXYMETHYL-2-METHYLPYRIMIDINE PHOSPHATE SYNTHASE THI11-RELATED"/>
    <property type="match status" value="1"/>
</dbReference>
<evidence type="ECO:0000256" key="3">
    <source>
        <dbReference type="ARBA" id="ARBA00009406"/>
    </source>
</evidence>
<feature type="domain" description="SsuA/THI5-like" evidence="12">
    <location>
        <begin position="16"/>
        <end position="105"/>
    </location>
</feature>
<keyword evidence="9" id="KW-0408">Iron</keyword>
<dbReference type="SUPFAM" id="SSF53850">
    <property type="entry name" value="Periplasmic binding protein-like II"/>
    <property type="match status" value="1"/>
</dbReference>
<comment type="subunit">
    <text evidence="4">Homodimer.</text>
</comment>
<evidence type="ECO:0000256" key="11">
    <source>
        <dbReference type="ARBA" id="ARBA00048179"/>
    </source>
</evidence>
<evidence type="ECO:0000313" key="13">
    <source>
        <dbReference type="EMBL" id="SVC66099.1"/>
    </source>
</evidence>
<comment type="function">
    <text evidence="1">Responsible for the formation of the pyrimidine heterocycle in the thiamine biosynthesis pathway. Catalyzes the formation of hydroxymethylpyrimidine phosphate (HMP-P) from histidine and pyridoxal phosphate (PLP). The protein uses PLP and the active site histidine to form HMP-P, generating an inactive enzyme. The enzyme can only undergo a single turnover, which suggests it is a suicide enzyme.</text>
</comment>
<dbReference type="GO" id="GO:0009228">
    <property type="term" value="P:thiamine biosynthetic process"/>
    <property type="evidence" value="ECO:0007669"/>
    <property type="project" value="UniProtKB-KW"/>
</dbReference>
<dbReference type="InterPro" id="IPR015168">
    <property type="entry name" value="SsuA/THI5"/>
</dbReference>
<name>A0A382NYA1_9ZZZZ</name>
<evidence type="ECO:0000256" key="8">
    <source>
        <dbReference type="ARBA" id="ARBA00022977"/>
    </source>
</evidence>
<feature type="non-terminal residue" evidence="13">
    <location>
        <position position="105"/>
    </location>
</feature>
<evidence type="ECO:0000256" key="1">
    <source>
        <dbReference type="ARBA" id="ARBA00003469"/>
    </source>
</evidence>
<evidence type="ECO:0000256" key="10">
    <source>
        <dbReference type="ARBA" id="ARBA00033171"/>
    </source>
</evidence>
<evidence type="ECO:0000256" key="9">
    <source>
        <dbReference type="ARBA" id="ARBA00023004"/>
    </source>
</evidence>
<keyword evidence="6" id="KW-0479">Metal-binding</keyword>
<dbReference type="AlphaFoldDB" id="A0A382NYA1"/>
<keyword evidence="8" id="KW-0784">Thiamine biosynthesis</keyword>
<dbReference type="GO" id="GO:0016740">
    <property type="term" value="F:transferase activity"/>
    <property type="evidence" value="ECO:0007669"/>
    <property type="project" value="UniProtKB-KW"/>
</dbReference>
<evidence type="ECO:0000259" key="12">
    <source>
        <dbReference type="Pfam" id="PF09084"/>
    </source>
</evidence>
<evidence type="ECO:0000256" key="7">
    <source>
        <dbReference type="ARBA" id="ARBA00022898"/>
    </source>
</evidence>
<keyword evidence="5" id="KW-0808">Transferase</keyword>
<evidence type="ECO:0000256" key="5">
    <source>
        <dbReference type="ARBA" id="ARBA00022679"/>
    </source>
</evidence>
<evidence type="ECO:0000256" key="4">
    <source>
        <dbReference type="ARBA" id="ARBA00011738"/>
    </source>
</evidence>
<dbReference type="InterPro" id="IPR027939">
    <property type="entry name" value="NMT1/THI5"/>
</dbReference>